<accession>A0A1I3DYW6</accession>
<feature type="chain" id="PRO_5011687338" evidence="3">
    <location>
        <begin position="25"/>
        <end position="385"/>
    </location>
</feature>
<name>A0A1I3DYW6_9PLAN</name>
<evidence type="ECO:0000256" key="3">
    <source>
        <dbReference type="SAM" id="SignalP"/>
    </source>
</evidence>
<dbReference type="EMBL" id="FOQD01000004">
    <property type="protein sequence ID" value="SFH91843.1"/>
    <property type="molecule type" value="Genomic_DNA"/>
</dbReference>
<dbReference type="Proteomes" id="UP000199518">
    <property type="component" value="Unassembled WGS sequence"/>
</dbReference>
<dbReference type="AlphaFoldDB" id="A0A1I3DYW6"/>
<evidence type="ECO:0000313" key="5">
    <source>
        <dbReference type="Proteomes" id="UP000199518"/>
    </source>
</evidence>
<evidence type="ECO:0000313" key="4">
    <source>
        <dbReference type="EMBL" id="SFH91843.1"/>
    </source>
</evidence>
<keyword evidence="5" id="KW-1185">Reference proteome</keyword>
<gene>
    <name evidence="4" type="ORF">SAMN05421753_1046</name>
</gene>
<feature type="compositionally biased region" description="Polar residues" evidence="2">
    <location>
        <begin position="155"/>
        <end position="169"/>
    </location>
</feature>
<organism evidence="4 5">
    <name type="scientific">Planctomicrobium piriforme</name>
    <dbReference type="NCBI Taxonomy" id="1576369"/>
    <lineage>
        <taxon>Bacteria</taxon>
        <taxon>Pseudomonadati</taxon>
        <taxon>Planctomycetota</taxon>
        <taxon>Planctomycetia</taxon>
        <taxon>Planctomycetales</taxon>
        <taxon>Planctomycetaceae</taxon>
        <taxon>Planctomicrobium</taxon>
    </lineage>
</organism>
<sequence>MIRKVNRFAQISICLLWAAPLTMADEFSCFEDGCAPARPSVSAPAAPTPETLPAAAVAAPAMFAAPAPTGEIAGSRRSIGLPSLRFSIPRITLESPEFRINGCTQYRRDAHMQIDGSTAPVASGPPAIYGQLLGAGVTGAAPAKTTPASTGAPAQPSNSVPSGCVSNDPAQQRLDALSQQIAQLNAAVSQLSAMQQRQAVSAGRTSQPQASQLPIERAAYEQAIYEREVSLKHEAQQRQLQDQFVQKCQELERMQAQMDEMQVQYKQVLEQRLSEVSQQRNERLRQKLDAQIPAGASPAQQPPRIQPVRQPVGNDAFEPLPNQPVVQASGPFADSPASSGLQPEWMSNGPGELRPTAASSAGATSQNGSHPENAPKLVRWIGSSK</sequence>
<proteinExistence type="predicted"/>
<keyword evidence="3" id="KW-0732">Signal</keyword>
<feature type="signal peptide" evidence="3">
    <location>
        <begin position="1"/>
        <end position="24"/>
    </location>
</feature>
<feature type="compositionally biased region" description="Polar residues" evidence="2">
    <location>
        <begin position="357"/>
        <end position="370"/>
    </location>
</feature>
<evidence type="ECO:0000256" key="2">
    <source>
        <dbReference type="SAM" id="MobiDB-lite"/>
    </source>
</evidence>
<reference evidence="5" key="1">
    <citation type="submission" date="2016-10" db="EMBL/GenBank/DDBJ databases">
        <authorList>
            <person name="Varghese N."/>
            <person name="Submissions S."/>
        </authorList>
    </citation>
    <scope>NUCLEOTIDE SEQUENCE [LARGE SCALE GENOMIC DNA]</scope>
    <source>
        <strain evidence="5">DSM 26348</strain>
    </source>
</reference>
<protein>
    <submittedName>
        <fullName evidence="4">Uncharacterized protein</fullName>
    </submittedName>
</protein>
<keyword evidence="1" id="KW-0175">Coiled coil</keyword>
<feature type="region of interest" description="Disordered" evidence="2">
    <location>
        <begin position="139"/>
        <end position="169"/>
    </location>
</feature>
<evidence type="ECO:0000256" key="1">
    <source>
        <dbReference type="SAM" id="Coils"/>
    </source>
</evidence>
<feature type="region of interest" description="Disordered" evidence="2">
    <location>
        <begin position="293"/>
        <end position="385"/>
    </location>
</feature>
<feature type="coiled-coil region" evidence="1">
    <location>
        <begin position="237"/>
        <end position="286"/>
    </location>
</feature>